<dbReference type="SUPFAM" id="SSF46689">
    <property type="entry name" value="Homeodomain-like"/>
    <property type="match status" value="1"/>
</dbReference>
<dbReference type="Gene3D" id="1.10.357.10">
    <property type="entry name" value="Tetracycline Repressor, domain 2"/>
    <property type="match status" value="1"/>
</dbReference>
<reference evidence="5 6" key="1">
    <citation type="submission" date="2023-11" db="EMBL/GenBank/DDBJ databases">
        <authorList>
            <person name="Val-Calvo J."/>
            <person name="Scortti M."/>
            <person name="Vazquez-Boland J."/>
        </authorList>
    </citation>
    <scope>NUCLEOTIDE SEQUENCE [LARGE SCALE GENOMIC DNA]</scope>
    <source>
        <strain evidence="5 6">PAM 2766</strain>
    </source>
</reference>
<feature type="domain" description="HTH tetR-type" evidence="4">
    <location>
        <begin position="9"/>
        <end position="56"/>
    </location>
</feature>
<gene>
    <name evidence="5" type="ORF">ABEU20_000497</name>
</gene>
<keyword evidence="1" id="KW-0805">Transcription regulation</keyword>
<evidence type="ECO:0000256" key="2">
    <source>
        <dbReference type="ARBA" id="ARBA00023125"/>
    </source>
</evidence>
<dbReference type="InterPro" id="IPR001647">
    <property type="entry name" value="HTH_TetR"/>
</dbReference>
<evidence type="ECO:0000256" key="1">
    <source>
        <dbReference type="ARBA" id="ARBA00023015"/>
    </source>
</evidence>
<dbReference type="PANTHER" id="PTHR30055">
    <property type="entry name" value="HTH-TYPE TRANSCRIPTIONAL REGULATOR RUTR"/>
    <property type="match status" value="1"/>
</dbReference>
<keyword evidence="6" id="KW-1185">Reference proteome</keyword>
<dbReference type="InterPro" id="IPR050109">
    <property type="entry name" value="HTH-type_TetR-like_transc_reg"/>
</dbReference>
<evidence type="ECO:0000256" key="3">
    <source>
        <dbReference type="ARBA" id="ARBA00023163"/>
    </source>
</evidence>
<dbReference type="RefSeq" id="WP_420162555.1">
    <property type="nucleotide sequence ID" value="NZ_JBDLNV010000001.1"/>
</dbReference>
<accession>A0ABW9F913</accession>
<evidence type="ECO:0000313" key="5">
    <source>
        <dbReference type="EMBL" id="MFM1721957.1"/>
    </source>
</evidence>
<organism evidence="5 6">
    <name type="scientific">Rhodococcus parequi</name>
    <dbReference type="NCBI Taxonomy" id="3137122"/>
    <lineage>
        <taxon>Bacteria</taxon>
        <taxon>Bacillati</taxon>
        <taxon>Actinomycetota</taxon>
        <taxon>Actinomycetes</taxon>
        <taxon>Mycobacteriales</taxon>
        <taxon>Nocardiaceae</taxon>
        <taxon>Rhodococcus</taxon>
    </lineage>
</organism>
<dbReference type="EMBL" id="JBDLNV010000001">
    <property type="protein sequence ID" value="MFM1721957.1"/>
    <property type="molecule type" value="Genomic_DNA"/>
</dbReference>
<name>A0ABW9F913_9NOCA</name>
<dbReference type="Proteomes" id="UP001629745">
    <property type="component" value="Unassembled WGS sequence"/>
</dbReference>
<evidence type="ECO:0000259" key="4">
    <source>
        <dbReference type="Pfam" id="PF00440"/>
    </source>
</evidence>
<dbReference type="Pfam" id="PF00440">
    <property type="entry name" value="TetR_N"/>
    <property type="match status" value="1"/>
</dbReference>
<keyword evidence="2" id="KW-0238">DNA-binding</keyword>
<dbReference type="InterPro" id="IPR009057">
    <property type="entry name" value="Homeodomain-like_sf"/>
</dbReference>
<comment type="caution">
    <text evidence="5">The sequence shown here is derived from an EMBL/GenBank/DDBJ whole genome shotgun (WGS) entry which is preliminary data.</text>
</comment>
<proteinExistence type="predicted"/>
<keyword evidence="3" id="KW-0804">Transcription</keyword>
<evidence type="ECO:0000313" key="6">
    <source>
        <dbReference type="Proteomes" id="UP001629745"/>
    </source>
</evidence>
<protein>
    <submittedName>
        <fullName evidence="5">Helix-turn-helix domain-containing protein</fullName>
    </submittedName>
</protein>
<dbReference type="PANTHER" id="PTHR30055:SF234">
    <property type="entry name" value="HTH-TYPE TRANSCRIPTIONAL REGULATOR BETI"/>
    <property type="match status" value="1"/>
</dbReference>
<sequence length="211" mass="23389">MNSNGRDTILLVAERLIAERGLHGVSAREIVRTAGQRNNSAITYHFGSWDGLLESVWLEHIGSINAVRGEMLDAIDDDAPDRLDRLVAAYVHPFVTEIAAHKPSYWARFNEQWLTGVRMDFVDRPATLVPDDARYPRIEGMELLKDLFAGIGAELGHLDPDARTRRVAMTARFVVSGLATWEREATTGNAPDLDIFEGELTALAVALLRAP</sequence>